<name>A0A089MGT0_9BACL</name>
<dbReference type="HOGENOM" id="CLU_1389026_0_0_9"/>
<keyword evidence="3" id="KW-1185">Reference proteome</keyword>
<dbReference type="RefSeq" id="WP_025706980.1">
    <property type="nucleotide sequence ID" value="NZ_CP009287.1"/>
</dbReference>
<evidence type="ECO:0000313" key="3">
    <source>
        <dbReference type="Proteomes" id="UP000029500"/>
    </source>
</evidence>
<dbReference type="Proteomes" id="UP000029500">
    <property type="component" value="Chromosome"/>
</dbReference>
<accession>A0A089MGT0</accession>
<dbReference type="OrthoDB" id="2880119at2"/>
<dbReference type="EMBL" id="CP009287">
    <property type="protein sequence ID" value="AIQ70708.1"/>
    <property type="molecule type" value="Genomic_DNA"/>
</dbReference>
<evidence type="ECO:0000313" key="2">
    <source>
        <dbReference type="EMBL" id="AIQ70708.1"/>
    </source>
</evidence>
<organism evidence="2 3">
    <name type="scientific">Paenibacillus graminis</name>
    <dbReference type="NCBI Taxonomy" id="189425"/>
    <lineage>
        <taxon>Bacteria</taxon>
        <taxon>Bacillati</taxon>
        <taxon>Bacillota</taxon>
        <taxon>Bacilli</taxon>
        <taxon>Bacillales</taxon>
        <taxon>Paenibacillaceae</taxon>
        <taxon>Paenibacillus</taxon>
    </lineage>
</organism>
<dbReference type="AlphaFoldDB" id="A0A089MGT0"/>
<proteinExistence type="predicted"/>
<protein>
    <submittedName>
        <fullName evidence="2">Non-ribosomal peptide synthetase module</fullName>
    </submittedName>
</protein>
<keyword evidence="1" id="KW-0175">Coiled coil</keyword>
<reference evidence="2 3" key="1">
    <citation type="submission" date="2014-08" db="EMBL/GenBank/DDBJ databases">
        <title>Comparative genomics of the Paenibacillus odorifer group.</title>
        <authorList>
            <person name="den Bakker H.C."/>
            <person name="Tsai Y.-C."/>
            <person name="Martin N."/>
            <person name="Korlach J."/>
            <person name="Wiedmann M."/>
        </authorList>
    </citation>
    <scope>NUCLEOTIDE SEQUENCE [LARGE SCALE GENOMIC DNA]</scope>
    <source>
        <strain evidence="2 3">DSM 15220</strain>
    </source>
</reference>
<dbReference type="STRING" id="189425.PGRAT_26055"/>
<gene>
    <name evidence="2" type="ORF">PGRAT_26055</name>
</gene>
<dbReference type="KEGG" id="pgm:PGRAT_26055"/>
<sequence length="198" mass="22935">MAQRLATEYVKATLQMTEFQMKQFLLTADTCFISHRVKILGGGEQEIVLEEAGGEEVHLSFQQRGSIYVCALSCRIVNPHLNNAIRKLFVTYKGTGTVNRIYQGFTMVYVYENGSVRRISEVTPLGCKLVYQHKHSLAEMMRLYKSDAVEQEIESLRITINRLLDQRNRVCRNEENQEIQEIDRNLARITRKLFELEA</sequence>
<dbReference type="eggNOG" id="ENOG5032D7K">
    <property type="taxonomic scope" value="Bacteria"/>
</dbReference>
<feature type="coiled-coil region" evidence="1">
    <location>
        <begin position="146"/>
        <end position="192"/>
    </location>
</feature>
<evidence type="ECO:0000256" key="1">
    <source>
        <dbReference type="SAM" id="Coils"/>
    </source>
</evidence>